<protein>
    <recommendedName>
        <fullName evidence="4">Sulfatase-modifying factor enzyme domain-containing protein</fullName>
    </recommendedName>
</protein>
<comment type="caution">
    <text evidence="2">The sequence shown here is derived from an EMBL/GenBank/DDBJ whole genome shotgun (WGS) entry which is preliminary data.</text>
</comment>
<sequence length="79" mass="8683">MLRGGSWNNNPENCRSANRNNNNPDNDNNNNGFRVVCGVAPSALLCQSRCMGMHRACRRRVQTCSCDAGDGIRKSNRVG</sequence>
<accession>A0A8J7F5W1</accession>
<gene>
    <name evidence="2" type="ORF">IQ247_25150</name>
</gene>
<reference evidence="2" key="1">
    <citation type="submission" date="2020-10" db="EMBL/GenBank/DDBJ databases">
        <authorList>
            <person name="Castelo-Branco R."/>
            <person name="Eusebio N."/>
            <person name="Adriana R."/>
            <person name="Vieira A."/>
            <person name="Brugerolle De Fraissinette N."/>
            <person name="Rezende De Castro R."/>
            <person name="Schneider M.P."/>
            <person name="Vasconcelos V."/>
            <person name="Leao P.N."/>
        </authorList>
    </citation>
    <scope>NUCLEOTIDE SEQUENCE</scope>
    <source>
        <strain evidence="2">LEGE 06105</strain>
    </source>
</reference>
<dbReference type="InterPro" id="IPR042095">
    <property type="entry name" value="SUMF_sf"/>
</dbReference>
<proteinExistence type="predicted"/>
<dbReference type="Gene3D" id="3.90.1580.10">
    <property type="entry name" value="paralog of FGE (formylglycine-generating enzyme)"/>
    <property type="match status" value="1"/>
</dbReference>
<dbReference type="InterPro" id="IPR016187">
    <property type="entry name" value="CTDL_fold"/>
</dbReference>
<feature type="compositionally biased region" description="Low complexity" evidence="1">
    <location>
        <begin position="8"/>
        <end position="29"/>
    </location>
</feature>
<feature type="region of interest" description="Disordered" evidence="1">
    <location>
        <begin position="1"/>
        <end position="29"/>
    </location>
</feature>
<evidence type="ECO:0008006" key="4">
    <source>
        <dbReference type="Google" id="ProtNLM"/>
    </source>
</evidence>
<dbReference type="EMBL" id="JADEWL010000125">
    <property type="protein sequence ID" value="MBE9215910.1"/>
    <property type="molecule type" value="Genomic_DNA"/>
</dbReference>
<dbReference type="SUPFAM" id="SSF56436">
    <property type="entry name" value="C-type lectin-like"/>
    <property type="match status" value="1"/>
</dbReference>
<keyword evidence="3" id="KW-1185">Reference proteome</keyword>
<organism evidence="2 3">
    <name type="scientific">Plectonema cf. radiosum LEGE 06105</name>
    <dbReference type="NCBI Taxonomy" id="945769"/>
    <lineage>
        <taxon>Bacteria</taxon>
        <taxon>Bacillati</taxon>
        <taxon>Cyanobacteriota</taxon>
        <taxon>Cyanophyceae</taxon>
        <taxon>Oscillatoriophycideae</taxon>
        <taxon>Oscillatoriales</taxon>
        <taxon>Microcoleaceae</taxon>
        <taxon>Plectonema</taxon>
    </lineage>
</organism>
<name>A0A8J7F5W1_9CYAN</name>
<evidence type="ECO:0000313" key="2">
    <source>
        <dbReference type="EMBL" id="MBE9215910.1"/>
    </source>
</evidence>
<dbReference type="Proteomes" id="UP000620559">
    <property type="component" value="Unassembled WGS sequence"/>
</dbReference>
<evidence type="ECO:0000256" key="1">
    <source>
        <dbReference type="SAM" id="MobiDB-lite"/>
    </source>
</evidence>
<evidence type="ECO:0000313" key="3">
    <source>
        <dbReference type="Proteomes" id="UP000620559"/>
    </source>
</evidence>
<dbReference type="AlphaFoldDB" id="A0A8J7F5W1"/>